<evidence type="ECO:0000313" key="1">
    <source>
        <dbReference type="EMBL" id="BAD25867.1"/>
    </source>
</evidence>
<proteinExistence type="predicted"/>
<accession>Q6H5Y2</accession>
<organism evidence="1 2">
    <name type="scientific">Oryza sativa subsp. japonica</name>
    <name type="common">Rice</name>
    <dbReference type="NCBI Taxonomy" id="39947"/>
    <lineage>
        <taxon>Eukaryota</taxon>
        <taxon>Viridiplantae</taxon>
        <taxon>Streptophyta</taxon>
        <taxon>Embryophyta</taxon>
        <taxon>Tracheophyta</taxon>
        <taxon>Spermatophyta</taxon>
        <taxon>Magnoliopsida</taxon>
        <taxon>Liliopsida</taxon>
        <taxon>Poales</taxon>
        <taxon>Poaceae</taxon>
        <taxon>BOP clade</taxon>
        <taxon>Oryzoideae</taxon>
        <taxon>Oryzeae</taxon>
        <taxon>Oryzinae</taxon>
        <taxon>Oryza</taxon>
        <taxon>Oryza sativa</taxon>
    </lineage>
</organism>
<dbReference type="AlphaFoldDB" id="Q6H5Y2"/>
<name>Q6H5Y2_ORYSJ</name>
<dbReference type="EMBL" id="AP005394">
    <property type="protein sequence ID" value="BAD25867.1"/>
    <property type="molecule type" value="Genomic_DNA"/>
</dbReference>
<protein>
    <submittedName>
        <fullName evidence="1">Uncharacterized protein</fullName>
    </submittedName>
</protein>
<reference evidence="2" key="1">
    <citation type="journal article" date="2005" name="Nature">
        <title>The map-based sequence of the rice genome.</title>
        <authorList>
            <consortium name="International rice genome sequencing project (IRGSP)"/>
            <person name="Matsumoto T."/>
            <person name="Wu J."/>
            <person name="Kanamori H."/>
            <person name="Katayose Y."/>
            <person name="Fujisawa M."/>
            <person name="Namiki N."/>
            <person name="Mizuno H."/>
            <person name="Yamamoto K."/>
            <person name="Antonio B.A."/>
            <person name="Baba T."/>
            <person name="Sakata K."/>
            <person name="Nagamura Y."/>
            <person name="Aoki H."/>
            <person name="Arikawa K."/>
            <person name="Arita K."/>
            <person name="Bito T."/>
            <person name="Chiden Y."/>
            <person name="Fujitsuka N."/>
            <person name="Fukunaka R."/>
            <person name="Hamada M."/>
            <person name="Harada C."/>
            <person name="Hayashi A."/>
            <person name="Hijishita S."/>
            <person name="Honda M."/>
            <person name="Hosokawa S."/>
            <person name="Ichikawa Y."/>
            <person name="Idonuma A."/>
            <person name="Iijima M."/>
            <person name="Ikeda M."/>
            <person name="Ikeno M."/>
            <person name="Ito K."/>
            <person name="Ito S."/>
            <person name="Ito T."/>
            <person name="Ito Y."/>
            <person name="Ito Y."/>
            <person name="Iwabuchi A."/>
            <person name="Kamiya K."/>
            <person name="Karasawa W."/>
            <person name="Kurita K."/>
            <person name="Katagiri S."/>
            <person name="Kikuta A."/>
            <person name="Kobayashi H."/>
            <person name="Kobayashi N."/>
            <person name="Machita K."/>
            <person name="Maehara T."/>
            <person name="Masukawa M."/>
            <person name="Mizubayashi T."/>
            <person name="Mukai Y."/>
            <person name="Nagasaki H."/>
            <person name="Nagata Y."/>
            <person name="Naito S."/>
            <person name="Nakashima M."/>
            <person name="Nakama Y."/>
            <person name="Nakamichi Y."/>
            <person name="Nakamura M."/>
            <person name="Meguro A."/>
            <person name="Negishi M."/>
            <person name="Ohta I."/>
            <person name="Ohta T."/>
            <person name="Okamoto M."/>
            <person name="Ono N."/>
            <person name="Saji S."/>
            <person name="Sakaguchi M."/>
            <person name="Sakai K."/>
            <person name="Shibata M."/>
            <person name="Shimokawa T."/>
            <person name="Song J."/>
            <person name="Takazaki Y."/>
            <person name="Terasawa K."/>
            <person name="Tsugane M."/>
            <person name="Tsuji K."/>
            <person name="Ueda S."/>
            <person name="Waki K."/>
            <person name="Yamagata H."/>
            <person name="Yamamoto M."/>
            <person name="Yamamoto S."/>
            <person name="Yamane H."/>
            <person name="Yoshiki S."/>
            <person name="Yoshihara R."/>
            <person name="Yukawa K."/>
            <person name="Zhong H."/>
            <person name="Yano M."/>
            <person name="Yuan Q."/>
            <person name="Ouyang S."/>
            <person name="Liu J."/>
            <person name="Jones K.M."/>
            <person name="Gansberger K."/>
            <person name="Moffat K."/>
            <person name="Hill J."/>
            <person name="Bera J."/>
            <person name="Fadrosh D."/>
            <person name="Jin S."/>
            <person name="Johri S."/>
            <person name="Kim M."/>
            <person name="Overton L."/>
            <person name="Reardon M."/>
            <person name="Tsitrin T."/>
            <person name="Vuong H."/>
            <person name="Weaver B."/>
            <person name="Ciecko A."/>
            <person name="Tallon L."/>
            <person name="Jackson J."/>
            <person name="Pai G."/>
            <person name="Aken S.V."/>
            <person name="Utterback T."/>
            <person name="Reidmuller S."/>
            <person name="Feldblyum T."/>
            <person name="Hsiao J."/>
            <person name="Zismann V."/>
            <person name="Iobst S."/>
            <person name="de Vazeille A.R."/>
            <person name="Buell C.R."/>
            <person name="Ying K."/>
            <person name="Li Y."/>
            <person name="Lu T."/>
            <person name="Huang Y."/>
            <person name="Zhao Q."/>
            <person name="Feng Q."/>
            <person name="Zhang L."/>
            <person name="Zhu J."/>
            <person name="Weng Q."/>
            <person name="Mu J."/>
            <person name="Lu Y."/>
            <person name="Fan D."/>
            <person name="Liu Y."/>
            <person name="Guan J."/>
            <person name="Zhang Y."/>
            <person name="Yu S."/>
            <person name="Liu X."/>
            <person name="Zhang Y."/>
            <person name="Hong G."/>
            <person name="Han B."/>
            <person name="Choisne N."/>
            <person name="Demange N."/>
            <person name="Orjeda G."/>
            <person name="Samain S."/>
            <person name="Cattolico L."/>
            <person name="Pelletier E."/>
            <person name="Couloux A."/>
            <person name="Segurens B."/>
            <person name="Wincker P."/>
            <person name="D'Hont A."/>
            <person name="Scarpelli C."/>
            <person name="Weissenbach J."/>
            <person name="Salanoubat M."/>
            <person name="Quetier F."/>
            <person name="Yu Y."/>
            <person name="Kim H.R."/>
            <person name="Rambo T."/>
            <person name="Currie J."/>
            <person name="Collura K."/>
            <person name="Luo M."/>
            <person name="Yang T."/>
            <person name="Ammiraju J.S.S."/>
            <person name="Engler F."/>
            <person name="Soderlund C."/>
            <person name="Wing R.A."/>
            <person name="Palmer L.E."/>
            <person name="de la Bastide M."/>
            <person name="Spiegel L."/>
            <person name="Nascimento L."/>
            <person name="Zutavern T."/>
            <person name="O'Shaughnessy A."/>
            <person name="Dike S."/>
            <person name="Dedhia N."/>
            <person name="Preston R."/>
            <person name="Balija V."/>
            <person name="McCombie W.R."/>
            <person name="Chow T."/>
            <person name="Chen H."/>
            <person name="Chung M."/>
            <person name="Chen C."/>
            <person name="Shaw J."/>
            <person name="Wu H."/>
            <person name="Hsiao K."/>
            <person name="Chao Y."/>
            <person name="Chu M."/>
            <person name="Cheng C."/>
            <person name="Hour A."/>
            <person name="Lee P."/>
            <person name="Lin S."/>
            <person name="Lin Y."/>
            <person name="Liou J."/>
            <person name="Liu S."/>
            <person name="Hsing Y."/>
            <person name="Raghuvanshi S."/>
            <person name="Mohanty A."/>
            <person name="Bharti A.K."/>
            <person name="Gaur A."/>
            <person name="Gupta V."/>
            <person name="Kumar D."/>
            <person name="Ravi V."/>
            <person name="Vij S."/>
            <person name="Kapur A."/>
            <person name="Khurana P."/>
            <person name="Khurana P."/>
            <person name="Khurana J.P."/>
            <person name="Tyagi A.K."/>
            <person name="Gaikwad K."/>
            <person name="Singh A."/>
            <person name="Dalal V."/>
            <person name="Srivastava S."/>
            <person name="Dixit A."/>
            <person name="Pal A.K."/>
            <person name="Ghazi I.A."/>
            <person name="Yadav M."/>
            <person name="Pandit A."/>
            <person name="Bhargava A."/>
            <person name="Sureshbabu K."/>
            <person name="Batra K."/>
            <person name="Sharma T.R."/>
            <person name="Mohapatra T."/>
            <person name="Singh N.K."/>
            <person name="Messing J."/>
            <person name="Nelson A.B."/>
            <person name="Fuks G."/>
            <person name="Kavchok S."/>
            <person name="Keizer G."/>
            <person name="Linton E."/>
            <person name="Llaca V."/>
            <person name="Song R."/>
            <person name="Tanyolac B."/>
            <person name="Young S."/>
            <person name="Ho-Il K."/>
            <person name="Hahn J.H."/>
            <person name="Sangsakoo G."/>
            <person name="Vanavichit A."/>
            <person name="de Mattos Luiz.A.T."/>
            <person name="Zimmer P.D."/>
            <person name="Malone G."/>
            <person name="Dellagostin O."/>
            <person name="de Oliveira A.C."/>
            <person name="Bevan M."/>
            <person name="Bancroft I."/>
            <person name="Minx P."/>
            <person name="Cordum H."/>
            <person name="Wilson R."/>
            <person name="Cheng Z."/>
            <person name="Jin W."/>
            <person name="Jiang J."/>
            <person name="Leong S.A."/>
            <person name="Iwama H."/>
            <person name="Gojobori T."/>
            <person name="Itoh T."/>
            <person name="Niimura Y."/>
            <person name="Fujii Y."/>
            <person name="Habara T."/>
            <person name="Sakai H."/>
            <person name="Sato Y."/>
            <person name="Wilson G."/>
            <person name="Kumar K."/>
            <person name="McCouch S."/>
            <person name="Juretic N."/>
            <person name="Hoen D."/>
            <person name="Wright S."/>
            <person name="Bruskiewich R."/>
            <person name="Bureau T."/>
            <person name="Miyao A."/>
            <person name="Hirochika H."/>
            <person name="Nishikawa T."/>
            <person name="Kadowaki K."/>
            <person name="Sugiura M."/>
            <person name="Burr B."/>
            <person name="Sasaki T."/>
        </authorList>
    </citation>
    <scope>NUCLEOTIDE SEQUENCE [LARGE SCALE GENOMIC DNA]</scope>
    <source>
        <strain evidence="2">cv. Nipponbare</strain>
    </source>
</reference>
<evidence type="ECO:0000313" key="2">
    <source>
        <dbReference type="Proteomes" id="UP000000763"/>
    </source>
</evidence>
<reference evidence="2" key="2">
    <citation type="journal article" date="2008" name="Nucleic Acids Res.">
        <title>The rice annotation project database (RAP-DB): 2008 update.</title>
        <authorList>
            <consortium name="The rice annotation project (RAP)"/>
        </authorList>
    </citation>
    <scope>GENOME REANNOTATION</scope>
    <source>
        <strain evidence="2">cv. Nipponbare</strain>
    </source>
</reference>
<sequence>MRHEAAAFLVAGAGAPHFPGHHSRRRALPLPVFLPLRERRRAAGVVAAGGGHAERAVVLDQLLEHLLHRRPRRRVFAGADHAEQEHRHGVLQERRPVLDALVDNIVQLAADLLPPPRPLRQAPVCAAVVRHPPVVSSSSTTLNL</sequence>
<dbReference type="Proteomes" id="UP000000763">
    <property type="component" value="Chromosome 2"/>
</dbReference>
<gene>
    <name evidence="1" type="primary">P0620H05.24</name>
</gene>